<feature type="compositionally biased region" description="Basic and acidic residues" evidence="6">
    <location>
        <begin position="75"/>
        <end position="103"/>
    </location>
</feature>
<dbReference type="PeptideAtlas" id="B4DRD2"/>
<dbReference type="GO" id="GO:0016020">
    <property type="term" value="C:membrane"/>
    <property type="evidence" value="ECO:0007669"/>
    <property type="project" value="UniProtKB-SubCell"/>
</dbReference>
<feature type="region of interest" description="Disordered" evidence="6">
    <location>
        <begin position="64"/>
        <end position="103"/>
    </location>
</feature>
<evidence type="ECO:0000256" key="5">
    <source>
        <dbReference type="ARBA" id="ARBA00023136"/>
    </source>
</evidence>
<sequence length="126" mass="14702">MAPPRRSTSGAAAVPGGDRLCWSRSCNAPLTDRATGRPWRPEWPAGRRRTGGCASVAPRCSCCSSRWPPRRSRKPDRSEEKAMREREERRIRQEERRAEMKTRHDEIRKKYGLFKEENPYARFENN</sequence>
<protein>
    <submittedName>
        <fullName evidence="7">cDNA FLJ57175, moderately similar to Pituitary tumor-transforming gene 1 protein-interacting protein</fullName>
    </submittedName>
</protein>
<comment type="subcellular location">
    <subcellularLocation>
        <location evidence="1">Membrane</location>
        <topology evidence="1">Single-pass type I membrane protein</topology>
    </subcellularLocation>
</comment>
<dbReference type="EMBL" id="AK299204">
    <property type="protein sequence ID" value="BAG61244.1"/>
    <property type="molecule type" value="mRNA"/>
</dbReference>
<evidence type="ECO:0000313" key="7">
    <source>
        <dbReference type="EMBL" id="BAG61244.1"/>
    </source>
</evidence>
<evidence type="ECO:0000256" key="3">
    <source>
        <dbReference type="ARBA" id="ARBA00022729"/>
    </source>
</evidence>
<dbReference type="PANTHER" id="PTHR15191:SF14">
    <property type="entry name" value="PITUITARY TUMOR-TRANSFORMING GENE 1 PROTEIN-INTERACTING PROTEIN"/>
    <property type="match status" value="1"/>
</dbReference>
<keyword evidence="3" id="KW-0732">Signal</keyword>
<keyword evidence="4" id="KW-1133">Transmembrane helix</keyword>
<evidence type="ECO:0000256" key="6">
    <source>
        <dbReference type="SAM" id="MobiDB-lite"/>
    </source>
</evidence>
<organism evidence="7">
    <name type="scientific">Homo sapiens</name>
    <name type="common">Human</name>
    <dbReference type="NCBI Taxonomy" id="9606"/>
    <lineage>
        <taxon>Eukaryota</taxon>
        <taxon>Metazoa</taxon>
        <taxon>Chordata</taxon>
        <taxon>Craniata</taxon>
        <taxon>Vertebrata</taxon>
        <taxon>Euteleostomi</taxon>
        <taxon>Mammalia</taxon>
        <taxon>Eutheria</taxon>
        <taxon>Euarchontoglires</taxon>
        <taxon>Primates</taxon>
        <taxon>Haplorrhini</taxon>
        <taxon>Catarrhini</taxon>
        <taxon>Hominidae</taxon>
        <taxon>Homo</taxon>
    </lineage>
</organism>
<name>B4DRD2_HUMAN</name>
<keyword evidence="2" id="KW-0812">Transmembrane</keyword>
<evidence type="ECO:0000256" key="4">
    <source>
        <dbReference type="ARBA" id="ARBA00022989"/>
    </source>
</evidence>
<dbReference type="InterPro" id="IPR052304">
    <property type="entry name" value="PTTG1IP"/>
</dbReference>
<reference evidence="7" key="1">
    <citation type="submission" date="2007-10" db="EMBL/GenBank/DDBJ databases">
        <title>NEDO human cDNA sequencing project focused on splicing variants.</title>
        <authorList>
            <person name="Wakamatsu A."/>
            <person name="Yamamoto J."/>
            <person name="Kimura K."/>
            <person name="Ishii S."/>
            <person name="Watanabe K."/>
            <person name="Sugiyama A."/>
            <person name="Murakawa K."/>
            <person name="Kaida T."/>
            <person name="Tsuchiya K."/>
            <person name="Fukuzumi Y."/>
            <person name="Kumagai A."/>
            <person name="Oishi Y."/>
            <person name="Yamamoto S."/>
            <person name="Ono Y."/>
            <person name="Komori Y."/>
            <person name="Yamazaki M."/>
            <person name="Kisu Y."/>
            <person name="Nishikawa T."/>
            <person name="Sugano S."/>
            <person name="Nomura N."/>
            <person name="Isogai T."/>
        </authorList>
    </citation>
    <scope>NUCLEOTIDE SEQUENCE</scope>
</reference>
<evidence type="ECO:0000256" key="1">
    <source>
        <dbReference type="ARBA" id="ARBA00004479"/>
    </source>
</evidence>
<accession>B4DRD2</accession>
<dbReference type="PANTHER" id="PTHR15191">
    <property type="entry name" value="PROTEIN CBG20567"/>
    <property type="match status" value="1"/>
</dbReference>
<proteinExistence type="evidence at transcript level"/>
<dbReference type="ProteomicsDB" id="4942"/>
<dbReference type="AlphaFoldDB" id="B4DRD2"/>
<evidence type="ECO:0000256" key="2">
    <source>
        <dbReference type="ARBA" id="ARBA00022692"/>
    </source>
</evidence>
<keyword evidence="5" id="KW-0472">Membrane</keyword>